<evidence type="ECO:0000256" key="11">
    <source>
        <dbReference type="ARBA" id="ARBA00023136"/>
    </source>
</evidence>
<dbReference type="InterPro" id="IPR003378">
    <property type="entry name" value="Fringe-like_glycosylTrfase"/>
</dbReference>
<gene>
    <name evidence="14" type="ORF">DOTSEDRAFT_74832</name>
</gene>
<keyword evidence="6 14" id="KW-0808">Transferase</keyword>
<evidence type="ECO:0000256" key="4">
    <source>
        <dbReference type="ARBA" id="ARBA00012557"/>
    </source>
</evidence>
<keyword evidence="9" id="KW-0735">Signal-anchor</keyword>
<dbReference type="GO" id="GO:0000166">
    <property type="term" value="F:nucleotide binding"/>
    <property type="evidence" value="ECO:0007669"/>
    <property type="project" value="UniProtKB-KW"/>
</dbReference>
<dbReference type="HOGENOM" id="CLU_022549_0_0_1"/>
<evidence type="ECO:0000256" key="3">
    <source>
        <dbReference type="ARBA" id="ARBA00006462"/>
    </source>
</evidence>
<evidence type="ECO:0000256" key="1">
    <source>
        <dbReference type="ARBA" id="ARBA00004606"/>
    </source>
</evidence>
<keyword evidence="8" id="KW-0547">Nucleotide-binding</keyword>
<evidence type="ECO:0000256" key="2">
    <source>
        <dbReference type="ARBA" id="ARBA00004922"/>
    </source>
</evidence>
<dbReference type="EMBL" id="KB446544">
    <property type="protein sequence ID" value="EME40123.1"/>
    <property type="molecule type" value="Genomic_DNA"/>
</dbReference>
<evidence type="ECO:0000313" key="14">
    <source>
        <dbReference type="EMBL" id="EME40123.1"/>
    </source>
</evidence>
<keyword evidence="11 12" id="KW-0472">Membrane</keyword>
<accession>N1PCD3</accession>
<comment type="subcellular location">
    <subcellularLocation>
        <location evidence="1">Membrane</location>
        <topology evidence="1">Single-pass type II membrane protein</topology>
    </subcellularLocation>
</comment>
<comment type="similarity">
    <text evidence="3">Belongs to the glycosyltransferase 31 family. Beta3-Gal-T subfamily.</text>
</comment>
<reference evidence="14 15" key="2">
    <citation type="journal article" date="2012" name="PLoS Pathog.">
        <title>Diverse lifestyles and strategies of plant pathogenesis encoded in the genomes of eighteen Dothideomycetes fungi.</title>
        <authorList>
            <person name="Ohm R.A."/>
            <person name="Feau N."/>
            <person name="Henrissat B."/>
            <person name="Schoch C.L."/>
            <person name="Horwitz B.A."/>
            <person name="Barry K.W."/>
            <person name="Condon B.J."/>
            <person name="Copeland A.C."/>
            <person name="Dhillon B."/>
            <person name="Glaser F."/>
            <person name="Hesse C.N."/>
            <person name="Kosti I."/>
            <person name="LaButti K."/>
            <person name="Lindquist E.A."/>
            <person name="Lucas S."/>
            <person name="Salamov A.A."/>
            <person name="Bradshaw R.E."/>
            <person name="Ciuffetti L."/>
            <person name="Hamelin R.C."/>
            <person name="Kema G.H.J."/>
            <person name="Lawrence C."/>
            <person name="Scott J.A."/>
            <person name="Spatafora J.W."/>
            <person name="Turgeon B.G."/>
            <person name="de Wit P.J.G.M."/>
            <person name="Zhong S."/>
            <person name="Goodwin S.B."/>
            <person name="Grigoriev I.V."/>
        </authorList>
    </citation>
    <scope>NUCLEOTIDE SEQUENCE [LARGE SCALE GENOMIC DNA]</scope>
    <source>
        <strain evidence="15">NZE10 / CBS 128990</strain>
    </source>
</reference>
<dbReference type="InterPro" id="IPR026050">
    <property type="entry name" value="C1GALT1/C1GALT1_chp1"/>
</dbReference>
<dbReference type="GO" id="GO:0016020">
    <property type="term" value="C:membrane"/>
    <property type="evidence" value="ECO:0007669"/>
    <property type="project" value="UniProtKB-SubCell"/>
</dbReference>
<protein>
    <recommendedName>
        <fullName evidence="4">N-acetylgalactosaminide beta-1,3-galactosyltransferase</fullName>
        <ecNumber evidence="4">2.4.1.122</ecNumber>
    </recommendedName>
</protein>
<evidence type="ECO:0000259" key="13">
    <source>
        <dbReference type="Pfam" id="PF02434"/>
    </source>
</evidence>
<keyword evidence="10 12" id="KW-1133">Transmembrane helix</keyword>
<reference evidence="15" key="1">
    <citation type="journal article" date="2012" name="PLoS Genet.">
        <title>The genomes of the fungal plant pathogens Cladosporium fulvum and Dothistroma septosporum reveal adaptation to different hosts and lifestyles but also signatures of common ancestry.</title>
        <authorList>
            <person name="de Wit P.J.G.M."/>
            <person name="van der Burgt A."/>
            <person name="Oekmen B."/>
            <person name="Stergiopoulos I."/>
            <person name="Abd-Elsalam K.A."/>
            <person name="Aerts A.L."/>
            <person name="Bahkali A.H."/>
            <person name="Beenen H.G."/>
            <person name="Chettri P."/>
            <person name="Cox M.P."/>
            <person name="Datema E."/>
            <person name="de Vries R.P."/>
            <person name="Dhillon B."/>
            <person name="Ganley A.R."/>
            <person name="Griffiths S.A."/>
            <person name="Guo Y."/>
            <person name="Hamelin R.C."/>
            <person name="Henrissat B."/>
            <person name="Kabir M.S."/>
            <person name="Jashni M.K."/>
            <person name="Kema G."/>
            <person name="Klaubauf S."/>
            <person name="Lapidus A."/>
            <person name="Levasseur A."/>
            <person name="Lindquist E."/>
            <person name="Mehrabi R."/>
            <person name="Ohm R.A."/>
            <person name="Owen T.J."/>
            <person name="Salamov A."/>
            <person name="Schwelm A."/>
            <person name="Schijlen E."/>
            <person name="Sun H."/>
            <person name="van den Burg H.A."/>
            <person name="van Ham R.C.H.J."/>
            <person name="Zhang S."/>
            <person name="Goodwin S.B."/>
            <person name="Grigoriev I.V."/>
            <person name="Collemare J."/>
            <person name="Bradshaw R.E."/>
        </authorList>
    </citation>
    <scope>NUCLEOTIDE SEQUENCE [LARGE SCALE GENOMIC DNA]</scope>
    <source>
        <strain evidence="15">NZE10 / CBS 128990</strain>
    </source>
</reference>
<sequence length="506" mass="58244">METFASDWRNTKRRPTSQCCIVLLATTIFLSVGLFLFPPAYEVPLRVFSDSGSKASPQQSEAEFYQWQTVTYFKNVNSSAADYTTEQLCQHFPMAKLSEVQPVLKTGHGVIERARQSLSSTSACLDNLLVFSDLSEDLEQYHVIDVIADMPEDLLRSDGQTLPYFEMQKQAMDGTLDGPGMSKGEGWRTDKFKFLPAISRAWRAAPEKSWYVFYEGDTYIVWDTVFRLLEHFDADVPHYLGSPSPGADHGGGLITWFANGGPGYILSRGAMRKLVKHDLDRKTGKWRGSKLAERNWNETLTNCCGDSSLGSALWNEDIELKGLWPLFCPHPLHGVPFSDLYWCQPVLSMHKTEHEDALKLSQFEWDHRDANRPLLYRDLAVGFLNMTDLTRRRDWDNADWDSYRPSPDDQNEPDESPDNCERACAKVEDSDCFQWTYHLQRCKFVRSFRMGGAKAPKVEDGREDHEWSYEDQRYVAGWNSDLIKRWISERPCDEVQWVKPSIERIF</sequence>
<dbReference type="Pfam" id="PF02434">
    <property type="entry name" value="Fringe"/>
    <property type="match status" value="1"/>
</dbReference>
<dbReference type="OrthoDB" id="414175at2759"/>
<keyword evidence="5" id="KW-0328">Glycosyltransferase</keyword>
<name>N1PCD3_DOTSN</name>
<dbReference type="Proteomes" id="UP000016933">
    <property type="component" value="Unassembled WGS sequence"/>
</dbReference>
<evidence type="ECO:0000256" key="7">
    <source>
        <dbReference type="ARBA" id="ARBA00022692"/>
    </source>
</evidence>
<evidence type="ECO:0000256" key="6">
    <source>
        <dbReference type="ARBA" id="ARBA00022679"/>
    </source>
</evidence>
<dbReference type="PANTHER" id="PTHR23033">
    <property type="entry name" value="BETA1,3-GALACTOSYLTRANSFERASE"/>
    <property type="match status" value="1"/>
</dbReference>
<feature type="transmembrane region" description="Helical" evidence="12">
    <location>
        <begin position="21"/>
        <end position="41"/>
    </location>
</feature>
<dbReference type="Gene3D" id="3.90.550.50">
    <property type="match status" value="1"/>
</dbReference>
<dbReference type="EC" id="2.4.1.122" evidence="4"/>
<evidence type="ECO:0000256" key="9">
    <source>
        <dbReference type="ARBA" id="ARBA00022968"/>
    </source>
</evidence>
<evidence type="ECO:0000256" key="5">
    <source>
        <dbReference type="ARBA" id="ARBA00022676"/>
    </source>
</evidence>
<evidence type="ECO:0000313" key="15">
    <source>
        <dbReference type="Proteomes" id="UP000016933"/>
    </source>
</evidence>
<organism evidence="14 15">
    <name type="scientific">Dothistroma septosporum (strain NZE10 / CBS 128990)</name>
    <name type="common">Red band needle blight fungus</name>
    <name type="synonym">Mycosphaerella pini</name>
    <dbReference type="NCBI Taxonomy" id="675120"/>
    <lineage>
        <taxon>Eukaryota</taxon>
        <taxon>Fungi</taxon>
        <taxon>Dikarya</taxon>
        <taxon>Ascomycota</taxon>
        <taxon>Pezizomycotina</taxon>
        <taxon>Dothideomycetes</taxon>
        <taxon>Dothideomycetidae</taxon>
        <taxon>Mycosphaerellales</taxon>
        <taxon>Mycosphaerellaceae</taxon>
        <taxon>Dothistroma</taxon>
    </lineage>
</organism>
<dbReference type="OMA" id="CATFPKH"/>
<dbReference type="GO" id="GO:0016263">
    <property type="term" value="F:glycoprotein-N-acetylgalactosamine 3-beta-galactosyltransferase activity"/>
    <property type="evidence" value="ECO:0007669"/>
    <property type="project" value="UniProtKB-EC"/>
</dbReference>
<evidence type="ECO:0000256" key="10">
    <source>
        <dbReference type="ARBA" id="ARBA00022989"/>
    </source>
</evidence>
<comment type="pathway">
    <text evidence="2">Protein modification; protein glycosylation.</text>
</comment>
<dbReference type="STRING" id="675120.N1PCD3"/>
<keyword evidence="15" id="KW-1185">Reference proteome</keyword>
<dbReference type="PANTHER" id="PTHR23033:SF43">
    <property type="entry name" value="APPLE DOMAIN-CONTAINING PROTEIN"/>
    <property type="match status" value="1"/>
</dbReference>
<proteinExistence type="inferred from homology"/>
<evidence type="ECO:0000256" key="12">
    <source>
        <dbReference type="SAM" id="Phobius"/>
    </source>
</evidence>
<keyword evidence="7 12" id="KW-0812">Transmembrane</keyword>
<dbReference type="AlphaFoldDB" id="N1PCD3"/>
<dbReference type="eggNOG" id="KOG2246">
    <property type="taxonomic scope" value="Eukaryota"/>
</dbReference>
<evidence type="ECO:0000256" key="8">
    <source>
        <dbReference type="ARBA" id="ARBA00022741"/>
    </source>
</evidence>
<feature type="domain" description="Fringe-like glycosyltransferase" evidence="13">
    <location>
        <begin position="204"/>
        <end position="274"/>
    </location>
</feature>